<gene>
    <name evidence="2" type="ORF">DWB85_00125</name>
</gene>
<feature type="transmembrane region" description="Helical" evidence="1">
    <location>
        <begin position="85"/>
        <end position="104"/>
    </location>
</feature>
<feature type="transmembrane region" description="Helical" evidence="1">
    <location>
        <begin position="116"/>
        <end position="142"/>
    </location>
</feature>
<name>A0A3L7E4Q2_9GAMM</name>
<sequence>MPLPRDNNFRQFLLFAFALIVPCFALWTLAAGPIAMPAVGLADMILQAWFPEVVDTLVYRGADAALLTQFGELNGRPVAPELSEYQLGFAINPGVLTYSLPFYATLHFATQKESYLTEFVTGALVLFPLIVLGLLSLCLKELMLNLGALFMEQEALVPNDNFIALFYQLNVLIVPTVAPILLWAWQSRETPLMRGLLNLPPKPESEQQT</sequence>
<evidence type="ECO:0000256" key="1">
    <source>
        <dbReference type="SAM" id="Phobius"/>
    </source>
</evidence>
<keyword evidence="1" id="KW-0472">Membrane</keyword>
<keyword evidence="3" id="KW-1185">Reference proteome</keyword>
<accession>A0A3L7E4Q2</accession>
<feature type="transmembrane region" description="Helical" evidence="1">
    <location>
        <begin position="162"/>
        <end position="185"/>
    </location>
</feature>
<proteinExistence type="predicted"/>
<keyword evidence="1" id="KW-0812">Transmembrane</keyword>
<dbReference type="OrthoDB" id="5731635at2"/>
<dbReference type="AlphaFoldDB" id="A0A3L7E4Q2"/>
<dbReference type="EMBL" id="QRAN01000001">
    <property type="protein sequence ID" value="RLQ23603.1"/>
    <property type="molecule type" value="Genomic_DNA"/>
</dbReference>
<reference evidence="2 3" key="1">
    <citation type="submission" date="2018-07" db="EMBL/GenBank/DDBJ databases">
        <title>Halioglobus sp. genome submission.</title>
        <authorList>
            <person name="Ye M.-Q."/>
            <person name="Du Z.-J."/>
        </authorList>
    </citation>
    <scope>NUCLEOTIDE SEQUENCE [LARGE SCALE GENOMIC DNA]</scope>
    <source>
        <strain evidence="2 3">U0301</strain>
    </source>
</reference>
<keyword evidence="1" id="KW-1133">Transmembrane helix</keyword>
<dbReference type="Proteomes" id="UP000265509">
    <property type="component" value="Unassembled WGS sequence"/>
</dbReference>
<protein>
    <submittedName>
        <fullName evidence="2">Uncharacterized protein</fullName>
    </submittedName>
</protein>
<organism evidence="2 3">
    <name type="scientific">Seongchinamella sediminis</name>
    <dbReference type="NCBI Taxonomy" id="2283635"/>
    <lineage>
        <taxon>Bacteria</taxon>
        <taxon>Pseudomonadati</taxon>
        <taxon>Pseudomonadota</taxon>
        <taxon>Gammaproteobacteria</taxon>
        <taxon>Cellvibrionales</taxon>
        <taxon>Halieaceae</taxon>
        <taxon>Seongchinamella</taxon>
    </lineage>
</organism>
<dbReference type="InterPro" id="IPR049823">
    <property type="entry name" value="XrtH_assoc"/>
</dbReference>
<evidence type="ECO:0000313" key="3">
    <source>
        <dbReference type="Proteomes" id="UP000265509"/>
    </source>
</evidence>
<evidence type="ECO:0000313" key="2">
    <source>
        <dbReference type="EMBL" id="RLQ23603.1"/>
    </source>
</evidence>
<dbReference type="NCBIfam" id="NF041730">
    <property type="entry name" value="XrtH_assoc"/>
    <property type="match status" value="1"/>
</dbReference>
<dbReference type="RefSeq" id="WP_117951900.1">
    <property type="nucleotide sequence ID" value="NZ_QRAN01000001.1"/>
</dbReference>
<feature type="transmembrane region" description="Helical" evidence="1">
    <location>
        <begin position="12"/>
        <end position="36"/>
    </location>
</feature>
<comment type="caution">
    <text evidence="2">The sequence shown here is derived from an EMBL/GenBank/DDBJ whole genome shotgun (WGS) entry which is preliminary data.</text>
</comment>